<organism evidence="1 2">
    <name type="scientific">Nocardioides bigeumensis</name>
    <dbReference type="NCBI Taxonomy" id="433657"/>
    <lineage>
        <taxon>Bacteria</taxon>
        <taxon>Bacillati</taxon>
        <taxon>Actinomycetota</taxon>
        <taxon>Actinomycetes</taxon>
        <taxon>Propionibacteriales</taxon>
        <taxon>Nocardioidaceae</taxon>
        <taxon>Nocardioides</taxon>
    </lineage>
</organism>
<protein>
    <submittedName>
        <fullName evidence="1">Uncharacterized protein</fullName>
    </submittedName>
</protein>
<dbReference type="Proteomes" id="UP001500575">
    <property type="component" value="Unassembled WGS sequence"/>
</dbReference>
<evidence type="ECO:0000313" key="2">
    <source>
        <dbReference type="Proteomes" id="UP001500575"/>
    </source>
</evidence>
<comment type="caution">
    <text evidence="1">The sequence shown here is derived from an EMBL/GenBank/DDBJ whole genome shotgun (WGS) entry which is preliminary data.</text>
</comment>
<keyword evidence="2" id="KW-1185">Reference proteome</keyword>
<evidence type="ECO:0000313" key="1">
    <source>
        <dbReference type="EMBL" id="GAA2115206.1"/>
    </source>
</evidence>
<dbReference type="RefSeq" id="WP_344301958.1">
    <property type="nucleotide sequence ID" value="NZ_BAAAQQ010000002.1"/>
</dbReference>
<sequence>MKNRKLSRHQAGDLELIVSSGLFDEDYYREQNPDVVATGTDLARHYLTRGAREGRDPSPHFSSAGYLARYRDVRFSAWNPLVHYLRSGREEGRLPDPMGDDSRLIRGSGLFDETYYREANDAAIPEDADAVDHYVREGAGRGLDPSEGFSTSDYLRLNPGVEESGINPLAHYLRYGRAGGLDSLRGAPRRGSFRAQYAAKWAGIASWPVVRVPGVGPRVSLVLPHAGAGESLDALLVLGTLLANSLGASLRLVGRDAAPDAALLLHVARRHGAVLLGDVELSHLPSGSAHPLLMGDRDVVLVSGWRETQSAMASALGADEIVRVLLDDERAAYLDGDERLMCAETLAVPHGSPVAVAGQALLDRLCADFPQLRDEAVSFEPAFPDVRRAASPADDGRRTLLVLAEADDPRSLYWRGGEALCQAIERNVVDPQVWDVIWAGAEPGLVLARDVRPRVLTRTEWLTERPHVDAVFVPTAGDPAPRESVSEAASGAAVLTTTAALLPSLLSASANLLACDPAIESMVEGLGRLATLGLDDDLRRRHVEDDQLERDWTTATREAVAFLHDRLEDRLGSGRHVR</sequence>
<gene>
    <name evidence="1" type="ORF">GCM10009843_04310</name>
</gene>
<accession>A0ABN2XRI0</accession>
<name>A0ABN2XRI0_9ACTN</name>
<dbReference type="EMBL" id="BAAAQQ010000002">
    <property type="protein sequence ID" value="GAA2115206.1"/>
    <property type="molecule type" value="Genomic_DNA"/>
</dbReference>
<proteinExistence type="predicted"/>
<reference evidence="1 2" key="1">
    <citation type="journal article" date="2019" name="Int. J. Syst. Evol. Microbiol.">
        <title>The Global Catalogue of Microorganisms (GCM) 10K type strain sequencing project: providing services to taxonomists for standard genome sequencing and annotation.</title>
        <authorList>
            <consortium name="The Broad Institute Genomics Platform"/>
            <consortium name="The Broad Institute Genome Sequencing Center for Infectious Disease"/>
            <person name="Wu L."/>
            <person name="Ma J."/>
        </authorList>
    </citation>
    <scope>NUCLEOTIDE SEQUENCE [LARGE SCALE GENOMIC DNA]</scope>
    <source>
        <strain evidence="1 2">JCM 16021</strain>
    </source>
</reference>